<dbReference type="InterPro" id="IPR006652">
    <property type="entry name" value="Kelch_1"/>
</dbReference>
<accession>A0A1B0BXS0</accession>
<organism evidence="9 10">
    <name type="scientific">Glossina palpalis gambiensis</name>
    <dbReference type="NCBI Taxonomy" id="67801"/>
    <lineage>
        <taxon>Eukaryota</taxon>
        <taxon>Metazoa</taxon>
        <taxon>Ecdysozoa</taxon>
        <taxon>Arthropoda</taxon>
        <taxon>Hexapoda</taxon>
        <taxon>Insecta</taxon>
        <taxon>Pterygota</taxon>
        <taxon>Neoptera</taxon>
        <taxon>Endopterygota</taxon>
        <taxon>Diptera</taxon>
        <taxon>Brachycera</taxon>
        <taxon>Muscomorpha</taxon>
        <taxon>Hippoboscoidea</taxon>
        <taxon>Glossinidae</taxon>
        <taxon>Glossina</taxon>
    </lineage>
</organism>
<comment type="function">
    <text evidence="7">Probable substrate-specific adapter of an E3 ubiquitin-protein ligase complex which mediates the ubiquitination and subsequent proteasomal degradation of target proteins. May have a role in synapse differentiation and growth.</text>
</comment>
<dbReference type="Pfam" id="PF01344">
    <property type="entry name" value="Kelch_1"/>
    <property type="match status" value="3"/>
</dbReference>
<dbReference type="EnsemblMetazoa" id="GPPI043683-RA">
    <property type="protein sequence ID" value="GPPI043683-PA"/>
    <property type="gene ID" value="GPPI043683"/>
</dbReference>
<evidence type="ECO:0000256" key="1">
    <source>
        <dbReference type="ARBA" id="ARBA00004906"/>
    </source>
</evidence>
<dbReference type="InterPro" id="IPR015915">
    <property type="entry name" value="Kelch-typ_b-propeller"/>
</dbReference>
<dbReference type="SUPFAM" id="SSF117281">
    <property type="entry name" value="Kelch motif"/>
    <property type="match status" value="2"/>
</dbReference>
<dbReference type="PIRSF" id="PIRSF037037">
    <property type="entry name" value="Kelch-like_protein_gigaxonin"/>
    <property type="match status" value="1"/>
</dbReference>
<dbReference type="Gene3D" id="2.120.10.80">
    <property type="entry name" value="Kelch-type beta propeller"/>
    <property type="match status" value="2"/>
</dbReference>
<protein>
    <recommendedName>
        <fullName evidence="2">Kelch-like protein diablo</fullName>
    </recommendedName>
</protein>
<evidence type="ECO:0000256" key="6">
    <source>
        <dbReference type="ARBA" id="ARBA00023203"/>
    </source>
</evidence>
<feature type="domain" description="BTB" evidence="8">
    <location>
        <begin position="40"/>
        <end position="103"/>
    </location>
</feature>
<dbReference type="InterPro" id="IPR000210">
    <property type="entry name" value="BTB/POZ_dom"/>
</dbReference>
<evidence type="ECO:0000259" key="8">
    <source>
        <dbReference type="PROSITE" id="PS50097"/>
    </source>
</evidence>
<name>A0A1B0BXS0_9MUSC</name>
<dbReference type="PROSITE" id="PS50097">
    <property type="entry name" value="BTB"/>
    <property type="match status" value="1"/>
</dbReference>
<evidence type="ECO:0000256" key="5">
    <source>
        <dbReference type="ARBA" id="ARBA00022786"/>
    </source>
</evidence>
<evidence type="ECO:0000313" key="9">
    <source>
        <dbReference type="EnsemblMetazoa" id="GPPI043683-PA"/>
    </source>
</evidence>
<keyword evidence="6" id="KW-0009">Actin-binding</keyword>
<keyword evidence="10" id="KW-1185">Reference proteome</keyword>
<reference evidence="9" key="2">
    <citation type="submission" date="2020-05" db="UniProtKB">
        <authorList>
            <consortium name="EnsemblMetazoa"/>
        </authorList>
    </citation>
    <scope>IDENTIFICATION</scope>
    <source>
        <strain evidence="9">IAEA</strain>
    </source>
</reference>
<dbReference type="AlphaFoldDB" id="A0A1B0BXS0"/>
<evidence type="ECO:0000313" key="10">
    <source>
        <dbReference type="Proteomes" id="UP000092460"/>
    </source>
</evidence>
<dbReference type="GO" id="GO:0016567">
    <property type="term" value="P:protein ubiquitination"/>
    <property type="evidence" value="ECO:0007669"/>
    <property type="project" value="UniProtKB-UniPathway"/>
</dbReference>
<sequence>MAASCVVAGKSTAEKKHKNSDYGNTFLDGLNKMRFAQKHCDLVLEVGRERIKVHKVALEIASPYFAGMFGKKRVGKVKLKDVSINAVKTLVEYVYTGTITFTEDNVEGLLITSDLFQIDWVKKQCEKFLESTMNSSNCFRIWSYSVANGLYLTKHIKELIMDDHLSVRSEDSVYKTVLNWVKYDQNNRKVHLIELMSYIRLPLISPPFLRNNVSTEPLLKEDPKYDKLLLDATIYQLTPINEQKCVPGRVRTKKVTECYNENFHVFLLGGADTNNGFFNVHNRCKVYDFYRRKLVSIANMNSRTCKNSAIALNGTVYSMGGMCGGSSLKTAERYDPINKRWDYIAPMAEARSTFPICTHNGLIYVIGGLTGGTVERYSPAIDKWESCQSLPCSNYSRFSSAAVVDNNIYSFVRNSWFSFDPREGCWRTLKLMNNKTCFRVVSYDHTLFCIGDGENKYMDVRVNRWESMPPKTKIAPTSAVVAADNIYLFGGIEATRPFTFDCSVERYNIRNNEWTIVDSTEIVHYSEGIVAVDGCFNLNCMAKKRKKL</sequence>
<dbReference type="Gene3D" id="1.25.40.420">
    <property type="match status" value="1"/>
</dbReference>
<proteinExistence type="predicted"/>
<evidence type="ECO:0000256" key="3">
    <source>
        <dbReference type="ARBA" id="ARBA00022441"/>
    </source>
</evidence>
<keyword evidence="5" id="KW-0833">Ubl conjugation pathway</keyword>
<dbReference type="SMART" id="SM00875">
    <property type="entry name" value="BACK"/>
    <property type="match status" value="1"/>
</dbReference>
<dbReference type="EMBL" id="JXJN01022326">
    <property type="status" value="NOT_ANNOTATED_CDS"/>
    <property type="molecule type" value="Genomic_DNA"/>
</dbReference>
<dbReference type="UniPathway" id="UPA00143"/>
<evidence type="ECO:0000256" key="4">
    <source>
        <dbReference type="ARBA" id="ARBA00022737"/>
    </source>
</evidence>
<dbReference type="PANTHER" id="PTHR24412">
    <property type="entry name" value="KELCH PROTEIN"/>
    <property type="match status" value="1"/>
</dbReference>
<dbReference type="SUPFAM" id="SSF54695">
    <property type="entry name" value="POZ domain"/>
    <property type="match status" value="1"/>
</dbReference>
<dbReference type="Gene3D" id="3.30.710.10">
    <property type="entry name" value="Potassium Channel Kv1.1, Chain A"/>
    <property type="match status" value="1"/>
</dbReference>
<reference evidence="10" key="1">
    <citation type="submission" date="2015-01" db="EMBL/GenBank/DDBJ databases">
        <authorList>
            <person name="Aksoy S."/>
            <person name="Warren W."/>
            <person name="Wilson R.K."/>
        </authorList>
    </citation>
    <scope>NUCLEOTIDE SEQUENCE [LARGE SCALE GENOMIC DNA]</scope>
    <source>
        <strain evidence="10">IAEA</strain>
    </source>
</reference>
<dbReference type="SMART" id="SM00225">
    <property type="entry name" value="BTB"/>
    <property type="match status" value="1"/>
</dbReference>
<dbReference type="EMBL" id="JXJN01022325">
    <property type="status" value="NOT_ANNOTATED_CDS"/>
    <property type="molecule type" value="Genomic_DNA"/>
</dbReference>
<evidence type="ECO:0000256" key="7">
    <source>
        <dbReference type="ARBA" id="ARBA00043912"/>
    </source>
</evidence>
<comment type="pathway">
    <text evidence="1">Protein modification; protein ubiquitination.</text>
</comment>
<dbReference type="Proteomes" id="UP000092460">
    <property type="component" value="Unassembled WGS sequence"/>
</dbReference>
<evidence type="ECO:0000256" key="2">
    <source>
        <dbReference type="ARBA" id="ARBA00013699"/>
    </source>
</evidence>
<dbReference type="Pfam" id="PF00651">
    <property type="entry name" value="BTB"/>
    <property type="match status" value="1"/>
</dbReference>
<dbReference type="GO" id="GO:0003779">
    <property type="term" value="F:actin binding"/>
    <property type="evidence" value="ECO:0007669"/>
    <property type="project" value="UniProtKB-KW"/>
</dbReference>
<keyword evidence="4" id="KW-0677">Repeat</keyword>
<dbReference type="Pfam" id="PF07707">
    <property type="entry name" value="BACK"/>
    <property type="match status" value="1"/>
</dbReference>
<dbReference type="STRING" id="67801.A0A1B0BXS0"/>
<dbReference type="InterPro" id="IPR011705">
    <property type="entry name" value="BACK"/>
</dbReference>
<keyword evidence="3" id="KW-0880">Kelch repeat</keyword>
<dbReference type="VEuPathDB" id="VectorBase:GPPI043683"/>
<dbReference type="PANTHER" id="PTHR24412:SF498">
    <property type="entry name" value="KELCH-LIKE PROTEIN 26 ISOFORM X1"/>
    <property type="match status" value="1"/>
</dbReference>
<dbReference type="SMART" id="SM00612">
    <property type="entry name" value="Kelch"/>
    <property type="match status" value="4"/>
</dbReference>
<dbReference type="InterPro" id="IPR017096">
    <property type="entry name" value="BTB-kelch_protein"/>
</dbReference>
<dbReference type="InterPro" id="IPR011333">
    <property type="entry name" value="SKP1/BTB/POZ_sf"/>
</dbReference>